<evidence type="ECO:0000313" key="4">
    <source>
        <dbReference type="Proteomes" id="UP001530377"/>
    </source>
</evidence>
<organism evidence="3 4">
    <name type="scientific">Cyclostephanos tholiformis</name>
    <dbReference type="NCBI Taxonomy" id="382380"/>
    <lineage>
        <taxon>Eukaryota</taxon>
        <taxon>Sar</taxon>
        <taxon>Stramenopiles</taxon>
        <taxon>Ochrophyta</taxon>
        <taxon>Bacillariophyta</taxon>
        <taxon>Coscinodiscophyceae</taxon>
        <taxon>Thalassiosirophycidae</taxon>
        <taxon>Stephanodiscales</taxon>
        <taxon>Stephanodiscaceae</taxon>
        <taxon>Cyclostephanos</taxon>
    </lineage>
</organism>
<name>A0ABD3SBD2_9STRA</name>
<comment type="caution">
    <text evidence="3">The sequence shown here is derived from an EMBL/GenBank/DDBJ whole genome shotgun (WGS) entry which is preliminary data.</text>
</comment>
<evidence type="ECO:0000259" key="2">
    <source>
        <dbReference type="Pfam" id="PF12705"/>
    </source>
</evidence>
<feature type="signal peptide" evidence="1">
    <location>
        <begin position="1"/>
        <end position="20"/>
    </location>
</feature>
<reference evidence="3 4" key="1">
    <citation type="submission" date="2024-10" db="EMBL/GenBank/DDBJ databases">
        <title>Updated reference genomes for cyclostephanoid diatoms.</title>
        <authorList>
            <person name="Roberts W.R."/>
            <person name="Alverson A.J."/>
        </authorList>
    </citation>
    <scope>NUCLEOTIDE SEQUENCE [LARGE SCALE GENOMIC DNA]</scope>
    <source>
        <strain evidence="3 4">AJA228-03</strain>
    </source>
</reference>
<dbReference type="EMBL" id="JALLPB020000083">
    <property type="protein sequence ID" value="KAL3821824.1"/>
    <property type="molecule type" value="Genomic_DNA"/>
</dbReference>
<evidence type="ECO:0000313" key="3">
    <source>
        <dbReference type="EMBL" id="KAL3821824.1"/>
    </source>
</evidence>
<accession>A0ABD3SBD2</accession>
<gene>
    <name evidence="3" type="ORF">ACHAXA_003326</name>
</gene>
<keyword evidence="1" id="KW-0732">Signal</keyword>
<evidence type="ECO:0000256" key="1">
    <source>
        <dbReference type="SAM" id="SignalP"/>
    </source>
</evidence>
<sequence length="496" mass="57405">MRPHIIFLGVILTMPLLSRSVRPRSGKFYQLSRPNVAASISFLTARSRCTTRATPPIFHRSRHSQLTIPRFFNASEKTARGSTTNEKDNLLDPYIILRHLTNQEAPTIPLPTHYSPTSLETFSKCPQAFFFLHILKLTPDPPMTPMLARGIICHTALEELYDLSPGERSLTNLENLFRREWNRLRGERKENALIATDNGKDDCNTLQNIEKEKKSNYDILFRENSHGDDGRVTGYDIESEIDWGKSSLDLLKNYYDLEDPKTKNPVAREMWVQARFASAKSIDTSDFIVRGKIDRIDILPTTSDKIQLQIIDYKTGKKPWLKYSRKVNDRITQEQFWKMKIYCLIFWKMIEESEQQQSENYKYGMPWVLQQNLADAMAIALSNQPKWSNILEINSLRLTYLTSHLDDASANGSTSSATIRSMGKAKYLDFSLEPPFEFQSFLEQTELEVRTICRDIETLVNKQSPHAFKHCDWTYCSCHELRKKFKPGSVFQSTDM</sequence>
<proteinExistence type="predicted"/>
<dbReference type="Proteomes" id="UP001530377">
    <property type="component" value="Unassembled WGS sequence"/>
</dbReference>
<feature type="domain" description="PD-(D/E)XK endonuclease-like" evidence="2">
    <location>
        <begin position="114"/>
        <end position="369"/>
    </location>
</feature>
<dbReference type="InterPro" id="IPR038726">
    <property type="entry name" value="PDDEXK_AddAB-type"/>
</dbReference>
<feature type="chain" id="PRO_5044865967" description="PD-(D/E)XK endonuclease-like domain-containing protein" evidence="1">
    <location>
        <begin position="21"/>
        <end position="496"/>
    </location>
</feature>
<dbReference type="Pfam" id="PF12705">
    <property type="entry name" value="PDDEXK_1"/>
    <property type="match status" value="1"/>
</dbReference>
<dbReference type="AlphaFoldDB" id="A0ABD3SBD2"/>
<protein>
    <recommendedName>
        <fullName evidence="2">PD-(D/E)XK endonuclease-like domain-containing protein</fullName>
    </recommendedName>
</protein>
<keyword evidence="4" id="KW-1185">Reference proteome</keyword>